<feature type="transmembrane region" description="Helical" evidence="6">
    <location>
        <begin position="21"/>
        <end position="44"/>
    </location>
</feature>
<dbReference type="InterPro" id="IPR051204">
    <property type="entry name" value="ABC_transp_perm/SBD"/>
</dbReference>
<dbReference type="Proteomes" id="UP001174314">
    <property type="component" value="Chromosome"/>
</dbReference>
<dbReference type="PANTHER" id="PTHR30177">
    <property type="entry name" value="GLYCINE BETAINE/L-PROLINE TRANSPORT SYSTEM PERMEASE PROTEIN PROW"/>
    <property type="match status" value="1"/>
</dbReference>
<name>A0AAU0PXN1_9CORY</name>
<evidence type="ECO:0000256" key="6">
    <source>
        <dbReference type="RuleBase" id="RU363032"/>
    </source>
</evidence>
<dbReference type="GO" id="GO:0005886">
    <property type="term" value="C:plasma membrane"/>
    <property type="evidence" value="ECO:0007669"/>
    <property type="project" value="UniProtKB-SubCell"/>
</dbReference>
<feature type="transmembrane region" description="Helical" evidence="6">
    <location>
        <begin position="178"/>
        <end position="203"/>
    </location>
</feature>
<accession>A0AAU0PXN1</accession>
<sequence length="213" mass="22031">MAEFISARWQDILFRCYQHGSLVIQSLIIASIIALILAVIVTSFRTLAPIANAISAIGLTIPSFALLGMLIPIVGIGTLPSIVVVCFYATLPILRNAVVGLDGVSPTLVEAARGQGMSSFGILTKAKLPIAWPVIMTGIRVSAQMSMGVAAIAAYALGPGLGGYIYTGLSQIGGANAVNYAVVGTVGVVIVALIVDFALIGLGRLTIPQGLRR</sequence>
<dbReference type="AlphaFoldDB" id="A0AAU0PXN1"/>
<evidence type="ECO:0000259" key="7">
    <source>
        <dbReference type="PROSITE" id="PS50928"/>
    </source>
</evidence>
<evidence type="ECO:0000256" key="4">
    <source>
        <dbReference type="ARBA" id="ARBA00022989"/>
    </source>
</evidence>
<feature type="transmembrane region" description="Helical" evidence="6">
    <location>
        <begin position="145"/>
        <end position="166"/>
    </location>
</feature>
<dbReference type="GO" id="GO:0055085">
    <property type="term" value="P:transmembrane transport"/>
    <property type="evidence" value="ECO:0007669"/>
    <property type="project" value="InterPro"/>
</dbReference>
<gene>
    <name evidence="8" type="ORF">Q0N40_05375</name>
</gene>
<evidence type="ECO:0000256" key="3">
    <source>
        <dbReference type="ARBA" id="ARBA00022692"/>
    </source>
</evidence>
<evidence type="ECO:0000256" key="5">
    <source>
        <dbReference type="ARBA" id="ARBA00023136"/>
    </source>
</evidence>
<reference evidence="8 9" key="1">
    <citation type="submission" date="2023-10" db="EMBL/GenBank/DDBJ databases">
        <title>complete genome sequence of Corynebacterium pseudokroppenstedtii P15-C1.</title>
        <authorList>
            <person name="Bruggemann H."/>
            <person name="Poehlein A."/>
        </authorList>
    </citation>
    <scope>NUCLEOTIDE SEQUENCE [LARGE SCALE GENOMIC DNA]</scope>
    <source>
        <strain evidence="8 9">P15_C1</strain>
    </source>
</reference>
<comment type="similarity">
    <text evidence="6">Belongs to the binding-protein-dependent transport system permease family.</text>
</comment>
<keyword evidence="9" id="KW-1185">Reference proteome</keyword>
<feature type="domain" description="ABC transmembrane type-1" evidence="7">
    <location>
        <begin position="16"/>
        <end position="201"/>
    </location>
</feature>
<dbReference type="RefSeq" id="WP_204088525.1">
    <property type="nucleotide sequence ID" value="NZ_CP137757.1"/>
</dbReference>
<dbReference type="InterPro" id="IPR000515">
    <property type="entry name" value="MetI-like"/>
</dbReference>
<dbReference type="PANTHER" id="PTHR30177:SF4">
    <property type="entry name" value="OSMOPROTECTANT IMPORT PERMEASE PROTEIN OSMW"/>
    <property type="match status" value="1"/>
</dbReference>
<dbReference type="Pfam" id="PF00528">
    <property type="entry name" value="BPD_transp_1"/>
    <property type="match status" value="1"/>
</dbReference>
<evidence type="ECO:0000256" key="2">
    <source>
        <dbReference type="ARBA" id="ARBA00022448"/>
    </source>
</evidence>
<evidence type="ECO:0000256" key="1">
    <source>
        <dbReference type="ARBA" id="ARBA00004141"/>
    </source>
</evidence>
<dbReference type="KEGG" id="cpsk:Q0N40_05375"/>
<dbReference type="SUPFAM" id="SSF161098">
    <property type="entry name" value="MetI-like"/>
    <property type="match status" value="1"/>
</dbReference>
<keyword evidence="4 6" id="KW-1133">Transmembrane helix</keyword>
<keyword evidence="2 6" id="KW-0813">Transport</keyword>
<keyword evidence="5 6" id="KW-0472">Membrane</keyword>
<dbReference type="PROSITE" id="PS50928">
    <property type="entry name" value="ABC_TM1"/>
    <property type="match status" value="1"/>
</dbReference>
<dbReference type="Gene3D" id="1.10.3720.10">
    <property type="entry name" value="MetI-like"/>
    <property type="match status" value="1"/>
</dbReference>
<dbReference type="GO" id="GO:0031460">
    <property type="term" value="P:glycine betaine transport"/>
    <property type="evidence" value="ECO:0007669"/>
    <property type="project" value="TreeGrafter"/>
</dbReference>
<keyword evidence="3 6" id="KW-0812">Transmembrane</keyword>
<dbReference type="CDD" id="cd06261">
    <property type="entry name" value="TM_PBP2"/>
    <property type="match status" value="1"/>
</dbReference>
<proteinExistence type="inferred from homology"/>
<evidence type="ECO:0000313" key="9">
    <source>
        <dbReference type="Proteomes" id="UP001174314"/>
    </source>
</evidence>
<organism evidence="8 9">
    <name type="scientific">Corynebacterium pseudokroppenstedtii</name>
    <dbReference type="NCBI Taxonomy" id="2804917"/>
    <lineage>
        <taxon>Bacteria</taxon>
        <taxon>Bacillati</taxon>
        <taxon>Actinomycetota</taxon>
        <taxon>Actinomycetes</taxon>
        <taxon>Mycobacteriales</taxon>
        <taxon>Corynebacteriaceae</taxon>
        <taxon>Corynebacterium</taxon>
    </lineage>
</organism>
<feature type="transmembrane region" description="Helical" evidence="6">
    <location>
        <begin position="64"/>
        <end position="91"/>
    </location>
</feature>
<dbReference type="InterPro" id="IPR035906">
    <property type="entry name" value="MetI-like_sf"/>
</dbReference>
<evidence type="ECO:0000313" key="8">
    <source>
        <dbReference type="EMBL" id="WPF24020.1"/>
    </source>
</evidence>
<dbReference type="EMBL" id="CP137757">
    <property type="protein sequence ID" value="WPF24020.1"/>
    <property type="molecule type" value="Genomic_DNA"/>
</dbReference>
<protein>
    <submittedName>
        <fullName evidence="8">ABC transporter permease</fullName>
    </submittedName>
</protein>
<comment type="subcellular location">
    <subcellularLocation>
        <location evidence="6">Cell membrane</location>
        <topology evidence="6">Multi-pass membrane protein</topology>
    </subcellularLocation>
    <subcellularLocation>
        <location evidence="1">Membrane</location>
        <topology evidence="1">Multi-pass membrane protein</topology>
    </subcellularLocation>
</comment>